<dbReference type="PANTHER" id="PTHR21621:SF0">
    <property type="entry name" value="BETA-CITRYLGLUTAMATE SYNTHASE B-RELATED"/>
    <property type="match status" value="1"/>
</dbReference>
<dbReference type="GO" id="GO:0005737">
    <property type="term" value="C:cytoplasm"/>
    <property type="evidence" value="ECO:0007669"/>
    <property type="project" value="TreeGrafter"/>
</dbReference>
<dbReference type="GO" id="GO:0009432">
    <property type="term" value="P:SOS response"/>
    <property type="evidence" value="ECO:0007669"/>
    <property type="project" value="TreeGrafter"/>
</dbReference>
<accession>A0A511VZK9</accession>
<proteinExistence type="predicted"/>
<evidence type="ECO:0000313" key="5">
    <source>
        <dbReference type="Proteomes" id="UP000321440"/>
    </source>
</evidence>
<dbReference type="Gene3D" id="3.30.470.20">
    <property type="entry name" value="ATP-grasp fold, B domain"/>
    <property type="match status" value="2"/>
</dbReference>
<dbReference type="PROSITE" id="PS50975">
    <property type="entry name" value="ATP_GRASP"/>
    <property type="match status" value="1"/>
</dbReference>
<keyword evidence="5" id="KW-1185">Reference proteome</keyword>
<dbReference type="EMBL" id="BJYA01000001">
    <property type="protein sequence ID" value="GEN44226.1"/>
    <property type="molecule type" value="Genomic_DNA"/>
</dbReference>
<dbReference type="PANTHER" id="PTHR21621">
    <property type="entry name" value="RIBOSOMAL PROTEIN S6 MODIFICATION PROTEIN"/>
    <property type="match status" value="1"/>
</dbReference>
<dbReference type="SUPFAM" id="SSF56059">
    <property type="entry name" value="Glutathione synthetase ATP-binding domain-like"/>
    <property type="match status" value="1"/>
</dbReference>
<evidence type="ECO:0000256" key="1">
    <source>
        <dbReference type="PROSITE-ProRule" id="PRU00409"/>
    </source>
</evidence>
<comment type="caution">
    <text evidence="4">The sequence shown here is derived from an EMBL/GenBank/DDBJ whole genome shotgun (WGS) entry which is preliminary data.</text>
</comment>
<gene>
    <name evidence="4" type="ORF">AHA02nite_00020</name>
</gene>
<sequence>MNLDKVERYDWLPHLETSIPEFAFGDKIDMYVMALEGWRRGLTLRFVGIGEKSLVRFKLSDGKKEHSFSVTRGDLVSKEAVNICVNKDLTKQYLEGAEVPVPKGYKYSKETPLENILTDLSELNFPFVVKPIDGRRGKGVISNIQNEQQLIDSIKYLREDLLCDEFIVEEHFNGEEYRVYIVGNDVVGVIKREPANIMGDGHSTIRELIRMKNERRKKVPNLYARLIKVDKETEGILKEKNYNLETILKKDEKLLLSHKANLSTGGDSIDYTDELPSSVKEIAIKGLKCVPNMPHGGVDILYNEETGKATIIEINSRAGVGGHLFPLEGKARDIPKAIMDFYFPNTVEFKRNEKLHFDLEQYWNLIKGGKAKEIVVPNVNIKKNKTQKFIIETESKTPDFRKFINQVILKRYSNVSITIFGQTKIEIVLNGEQEVLGGLKVSIHDFFSRKKVEYNMSEKEYPNSILQGVNVRHVAKRNNLRKQINENEKLRKEINNLQDLLKEKSNEVEKLQTSKSWRYTKPMRAVMGWKHKRN</sequence>
<name>A0A511VZK9_9BACI</name>
<organism evidence="4 5">
    <name type="scientific">Alkalibacillus haloalkaliphilus</name>
    <dbReference type="NCBI Taxonomy" id="94136"/>
    <lineage>
        <taxon>Bacteria</taxon>
        <taxon>Bacillati</taxon>
        <taxon>Bacillota</taxon>
        <taxon>Bacilli</taxon>
        <taxon>Bacillales</taxon>
        <taxon>Bacillaceae</taxon>
        <taxon>Alkalibacillus</taxon>
    </lineage>
</organism>
<keyword evidence="2" id="KW-0175">Coiled coil</keyword>
<keyword evidence="1" id="KW-0547">Nucleotide-binding</keyword>
<dbReference type="AlphaFoldDB" id="A0A511VZK9"/>
<dbReference type="GO" id="GO:0005524">
    <property type="term" value="F:ATP binding"/>
    <property type="evidence" value="ECO:0007669"/>
    <property type="project" value="UniProtKB-UniRule"/>
</dbReference>
<dbReference type="GO" id="GO:0046872">
    <property type="term" value="F:metal ion binding"/>
    <property type="evidence" value="ECO:0007669"/>
    <property type="project" value="InterPro"/>
</dbReference>
<dbReference type="Proteomes" id="UP000321440">
    <property type="component" value="Unassembled WGS sequence"/>
</dbReference>
<dbReference type="InterPro" id="IPR011761">
    <property type="entry name" value="ATP-grasp"/>
</dbReference>
<dbReference type="RefSeq" id="WP_146813149.1">
    <property type="nucleotide sequence ID" value="NZ_BJYA01000001.1"/>
</dbReference>
<feature type="coiled-coil region" evidence="2">
    <location>
        <begin position="473"/>
        <end position="514"/>
    </location>
</feature>
<dbReference type="InterPro" id="IPR013651">
    <property type="entry name" value="ATP-grasp_RimK-type"/>
</dbReference>
<evidence type="ECO:0000313" key="4">
    <source>
        <dbReference type="EMBL" id="GEN44226.1"/>
    </source>
</evidence>
<dbReference type="GO" id="GO:0018169">
    <property type="term" value="F:ribosomal S6-glutamic acid ligase activity"/>
    <property type="evidence" value="ECO:0007669"/>
    <property type="project" value="TreeGrafter"/>
</dbReference>
<keyword evidence="1" id="KW-0067">ATP-binding</keyword>
<evidence type="ECO:0000259" key="3">
    <source>
        <dbReference type="PROSITE" id="PS50975"/>
    </source>
</evidence>
<feature type="domain" description="ATP-grasp" evidence="3">
    <location>
        <begin position="91"/>
        <end position="343"/>
    </location>
</feature>
<dbReference type="Pfam" id="PF08443">
    <property type="entry name" value="RimK"/>
    <property type="match status" value="1"/>
</dbReference>
<protein>
    <recommendedName>
        <fullName evidence="3">ATP-grasp domain-containing protein</fullName>
    </recommendedName>
</protein>
<evidence type="ECO:0000256" key="2">
    <source>
        <dbReference type="SAM" id="Coils"/>
    </source>
</evidence>
<dbReference type="OrthoDB" id="9803907at2"/>
<reference evidence="4 5" key="1">
    <citation type="submission" date="2019-07" db="EMBL/GenBank/DDBJ databases">
        <title>Whole genome shotgun sequence of Alkalibacillus haloalkaliphilus NBRC 103110.</title>
        <authorList>
            <person name="Hosoyama A."/>
            <person name="Uohara A."/>
            <person name="Ohji S."/>
            <person name="Ichikawa N."/>
        </authorList>
    </citation>
    <scope>NUCLEOTIDE SEQUENCE [LARGE SCALE GENOMIC DNA]</scope>
    <source>
        <strain evidence="4 5">NBRC 103110</strain>
    </source>
</reference>